<keyword evidence="3" id="KW-1185">Reference proteome</keyword>
<organism evidence="2 3">
    <name type="scientific">Salmonirosea aquatica</name>
    <dbReference type="NCBI Taxonomy" id="2654236"/>
    <lineage>
        <taxon>Bacteria</taxon>
        <taxon>Pseudomonadati</taxon>
        <taxon>Bacteroidota</taxon>
        <taxon>Cytophagia</taxon>
        <taxon>Cytophagales</taxon>
        <taxon>Spirosomataceae</taxon>
        <taxon>Salmonirosea</taxon>
    </lineage>
</organism>
<gene>
    <name evidence="2" type="ORF">GBK04_25265</name>
</gene>
<reference evidence="2 3" key="1">
    <citation type="submission" date="2019-10" db="EMBL/GenBank/DDBJ databases">
        <title>Draft Genome Sequence of Cytophagaceae sp. SJW1-29.</title>
        <authorList>
            <person name="Choi A."/>
        </authorList>
    </citation>
    <scope>NUCLEOTIDE SEQUENCE [LARGE SCALE GENOMIC DNA]</scope>
    <source>
        <strain evidence="2 3">SJW1-29</strain>
    </source>
</reference>
<dbReference type="EMBL" id="WHLY01000002">
    <property type="protein sequence ID" value="MPR36559.1"/>
    <property type="molecule type" value="Genomic_DNA"/>
</dbReference>
<dbReference type="Proteomes" id="UP000479293">
    <property type="component" value="Unassembled WGS sequence"/>
</dbReference>
<comment type="caution">
    <text evidence="2">The sequence shown here is derived from an EMBL/GenBank/DDBJ whole genome shotgun (WGS) entry which is preliminary data.</text>
</comment>
<keyword evidence="1" id="KW-0472">Membrane</keyword>
<dbReference type="RefSeq" id="WP_152764574.1">
    <property type="nucleotide sequence ID" value="NZ_WHLY01000002.1"/>
</dbReference>
<feature type="transmembrane region" description="Helical" evidence="1">
    <location>
        <begin position="88"/>
        <end position="111"/>
    </location>
</feature>
<dbReference type="AlphaFoldDB" id="A0A7C9BV15"/>
<name>A0A7C9BV15_9BACT</name>
<protein>
    <submittedName>
        <fullName evidence="2">Uncharacterized protein</fullName>
    </submittedName>
</protein>
<keyword evidence="1" id="KW-1133">Transmembrane helix</keyword>
<keyword evidence="1" id="KW-0812">Transmembrane</keyword>
<proteinExistence type="predicted"/>
<sequence length="240" mass="27342">MNTYAKKTRPFDPRSISCALNSACRRISTRRNFWQLRAASERLAGKADWKASSLESLPRSLNAFKMKNYLADLGQAFDNHMKFLHDNLAAALVSLGVGLGIWLLEFVELYIFADFKYLVYLLIMMVLNAISGISRQNYLSRTDPALYPKPTAKVFREKTFSKLVYYIVTLTSIHGIAHFNIKSSEVTLFHGLEYAALVTMMATEFYSIQENYAVQGKKTILSVVWDKVKDYVPSKKPPVQ</sequence>
<accession>A0A7C9BV15</accession>
<feature type="transmembrane region" description="Helical" evidence="1">
    <location>
        <begin position="117"/>
        <end position="134"/>
    </location>
</feature>
<evidence type="ECO:0000256" key="1">
    <source>
        <dbReference type="SAM" id="Phobius"/>
    </source>
</evidence>
<feature type="transmembrane region" description="Helical" evidence="1">
    <location>
        <begin position="187"/>
        <end position="208"/>
    </location>
</feature>
<feature type="transmembrane region" description="Helical" evidence="1">
    <location>
        <begin position="163"/>
        <end position="181"/>
    </location>
</feature>
<evidence type="ECO:0000313" key="3">
    <source>
        <dbReference type="Proteomes" id="UP000479293"/>
    </source>
</evidence>
<evidence type="ECO:0000313" key="2">
    <source>
        <dbReference type="EMBL" id="MPR36559.1"/>
    </source>
</evidence>